<organism evidence="2">
    <name type="scientific">Diaporthe longicolla</name>
    <dbReference type="NCBI Taxonomy" id="54899"/>
    <lineage>
        <taxon>Eukaryota</taxon>
        <taxon>Fungi</taxon>
        <taxon>Dikarya</taxon>
        <taxon>Ascomycota</taxon>
        <taxon>Pezizomycotina</taxon>
        <taxon>Sordariomycetes</taxon>
        <taxon>Sordariomycetidae</taxon>
        <taxon>Diaporthales</taxon>
        <taxon>Diaporthaceae</taxon>
        <taxon>Diaporthe</taxon>
    </lineage>
</organism>
<evidence type="ECO:0000259" key="1">
    <source>
        <dbReference type="PROSITE" id="PS50164"/>
    </source>
</evidence>
<dbReference type="NCBIfam" id="TIGR01453">
    <property type="entry name" value="grpIintron_endo"/>
    <property type="match status" value="1"/>
</dbReference>
<dbReference type="InterPro" id="IPR003647">
    <property type="entry name" value="Intron_nuc_1_rpt"/>
</dbReference>
<dbReference type="InterPro" id="IPR006350">
    <property type="entry name" value="Intron_endoG1"/>
</dbReference>
<dbReference type="Pfam" id="PF01541">
    <property type="entry name" value="GIY-YIG"/>
    <property type="match status" value="1"/>
</dbReference>
<proteinExistence type="predicted"/>
<dbReference type="SUPFAM" id="SSF82771">
    <property type="entry name" value="GIY-YIG endonuclease"/>
    <property type="match status" value="1"/>
</dbReference>
<dbReference type="EMBL" id="MT527962">
    <property type="protein sequence ID" value="QNR58513.1"/>
    <property type="molecule type" value="Genomic_DNA"/>
</dbReference>
<accession>A0A7H0XJY2</accession>
<dbReference type="Gene3D" id="3.40.1440.10">
    <property type="entry name" value="GIY-YIG endonuclease"/>
    <property type="match status" value="1"/>
</dbReference>
<dbReference type="Pfam" id="PF07453">
    <property type="entry name" value="NUMOD1"/>
    <property type="match status" value="2"/>
</dbReference>
<name>A0A7H0XJY2_9PEZI</name>
<keyword evidence="2" id="KW-0496">Mitochondrion</keyword>
<dbReference type="SMART" id="SM00497">
    <property type="entry name" value="IENR1"/>
    <property type="match status" value="2"/>
</dbReference>
<dbReference type="SMART" id="SM00465">
    <property type="entry name" value="GIYc"/>
    <property type="match status" value="1"/>
</dbReference>
<dbReference type="InterPro" id="IPR035901">
    <property type="entry name" value="GIY-YIG_endonuc_sf"/>
</dbReference>
<sequence>MFSTSKSDGTFSGLTIFSDADKDKLDILKYIKGKSGIYMWTNKLNGKKYVGSSVDLRRRLLEYYNVNRMLNEKSMPINVALLKYGYTNFSLTILEICDKDSLMSREKHFFEVYSPEYNILKTPGSPSRGSGWTHSEATIESMRIAASNTFKSTEFLTKLSKGQSTGIEVEVTDLEAQAPNNTITYHAIRAAARALDIDKRYIEHYIYLNQDKPVLGRYTFKLNLDNNSLKLISEKVQKTSMKVEVTNVDTQEVTVYSSITAAAKALGYRQPSISLYLKENRTKPFKGKSLFKLVD</sequence>
<reference evidence="2" key="1">
    <citation type="submission" date="2020-05" db="EMBL/GenBank/DDBJ databases">
        <title>Mitochondrial genome of Phomopsis longicolla isolate MSPL 10-6, a fungus causing Phomopsis seed decay in soybean.</title>
        <authorList>
            <person name="Li S."/>
            <person name="Deng Y."/>
        </authorList>
    </citation>
    <scope>NUCLEOTIDE SEQUENCE</scope>
</reference>
<dbReference type="InterPro" id="IPR000305">
    <property type="entry name" value="GIY-YIG_endonuc"/>
</dbReference>
<evidence type="ECO:0000313" key="2">
    <source>
        <dbReference type="EMBL" id="QNR58513.1"/>
    </source>
</evidence>
<dbReference type="GO" id="GO:0004519">
    <property type="term" value="F:endonuclease activity"/>
    <property type="evidence" value="ECO:0007669"/>
    <property type="project" value="InterPro"/>
</dbReference>
<gene>
    <name evidence="2" type="primary">orf295</name>
</gene>
<dbReference type="CDD" id="cd10445">
    <property type="entry name" value="GIY-YIG_bI1_like"/>
    <property type="match status" value="1"/>
</dbReference>
<dbReference type="PROSITE" id="PS50164">
    <property type="entry name" value="GIY_YIG"/>
    <property type="match status" value="1"/>
</dbReference>
<protein>
    <recommendedName>
        <fullName evidence="1">GIY-YIG domain-containing protein</fullName>
    </recommendedName>
</protein>
<feature type="domain" description="GIY-YIG" evidence="1">
    <location>
        <begin position="33"/>
        <end position="119"/>
    </location>
</feature>
<geneLocation type="mitochondrion" evidence="2"/>
<dbReference type="AlphaFoldDB" id="A0A7H0XJY2"/>
<dbReference type="InterPro" id="IPR010896">
    <property type="entry name" value="NUMOD1"/>
</dbReference>